<dbReference type="PRINTS" id="PR00094">
    <property type="entry name" value="ADENYLTKNASE"/>
</dbReference>
<dbReference type="HAMAP" id="MF_00235">
    <property type="entry name" value="Adenylate_kinase_Adk"/>
    <property type="match status" value="1"/>
</dbReference>
<dbReference type="PANTHER" id="PTHR23359">
    <property type="entry name" value="NUCLEOTIDE KINASE"/>
    <property type="match status" value="1"/>
</dbReference>
<dbReference type="CDD" id="cd01428">
    <property type="entry name" value="ADK"/>
    <property type="match status" value="1"/>
</dbReference>
<dbReference type="NCBIfam" id="NF001381">
    <property type="entry name" value="PRK00279.1-3"/>
    <property type="match status" value="1"/>
</dbReference>
<dbReference type="NCBIfam" id="TIGR01351">
    <property type="entry name" value="adk"/>
    <property type="match status" value="1"/>
</dbReference>
<dbReference type="EC" id="2.7.4.3" evidence="5"/>
<dbReference type="AlphaFoldDB" id="A0A0W8F569"/>
<dbReference type="InterPro" id="IPR006259">
    <property type="entry name" value="Adenyl_kin_sub"/>
</dbReference>
<feature type="domain" description="Adenylate kinase active site lid" evidence="4">
    <location>
        <begin position="127"/>
        <end position="161"/>
    </location>
</feature>
<dbReference type="Pfam" id="PF05191">
    <property type="entry name" value="ADK_lid"/>
    <property type="match status" value="1"/>
</dbReference>
<evidence type="ECO:0000256" key="3">
    <source>
        <dbReference type="ARBA" id="ARBA00022777"/>
    </source>
</evidence>
<dbReference type="Gene3D" id="3.40.50.300">
    <property type="entry name" value="P-loop containing nucleotide triphosphate hydrolases"/>
    <property type="match status" value="1"/>
</dbReference>
<keyword evidence="1 5" id="KW-0808">Transferase</keyword>
<dbReference type="InterPro" id="IPR007862">
    <property type="entry name" value="Adenylate_kinase_lid-dom"/>
</dbReference>
<name>A0A0W8F569_9ZZZZ</name>
<dbReference type="InterPro" id="IPR033690">
    <property type="entry name" value="Adenylat_kinase_CS"/>
</dbReference>
<dbReference type="EMBL" id="LNQE01001516">
    <property type="protein sequence ID" value="KUG16054.1"/>
    <property type="molecule type" value="Genomic_DNA"/>
</dbReference>
<dbReference type="FunFam" id="3.40.50.300:FF:000106">
    <property type="entry name" value="Adenylate kinase mitochondrial"/>
    <property type="match status" value="1"/>
</dbReference>
<accession>A0A0W8F569</accession>
<sequence length="215" mass="23563">MNIILLGPPGSGKGTQAKMIADKYKVTHVSTGDILRENVRSGTPLGVEAKKFMDAGKLVPDALLIDIIKDRLAKDDVKGGWMLDGFPRTMPQAEALDKILPTLGQKIDVVLNIDVPDEELVKRVTGRRMCKCGTTYHVQFNPPKVEGKCDACGADLYQRADDNEETVKQRLSAYHAQTQPLIDYYNKRGIVATVLGVGDIKAIFGEVVKALDKRA</sequence>
<dbReference type="GO" id="GO:0005524">
    <property type="term" value="F:ATP binding"/>
    <property type="evidence" value="ECO:0007669"/>
    <property type="project" value="InterPro"/>
</dbReference>
<dbReference type="PROSITE" id="PS00113">
    <property type="entry name" value="ADENYLATE_KINASE"/>
    <property type="match status" value="1"/>
</dbReference>
<comment type="caution">
    <text evidence="5">The sequence shown here is derived from an EMBL/GenBank/DDBJ whole genome shotgun (WGS) entry which is preliminary data.</text>
</comment>
<dbReference type="NCBIfam" id="NF011100">
    <property type="entry name" value="PRK14527.1"/>
    <property type="match status" value="1"/>
</dbReference>
<dbReference type="InterPro" id="IPR000850">
    <property type="entry name" value="Adenylat/UMP-CMP_kin"/>
</dbReference>
<dbReference type="Pfam" id="PF00406">
    <property type="entry name" value="ADK"/>
    <property type="match status" value="1"/>
</dbReference>
<evidence type="ECO:0000313" key="5">
    <source>
        <dbReference type="EMBL" id="KUG16054.1"/>
    </source>
</evidence>
<organism evidence="5">
    <name type="scientific">hydrocarbon metagenome</name>
    <dbReference type="NCBI Taxonomy" id="938273"/>
    <lineage>
        <taxon>unclassified sequences</taxon>
        <taxon>metagenomes</taxon>
        <taxon>ecological metagenomes</taxon>
    </lineage>
</organism>
<dbReference type="GO" id="GO:0004017">
    <property type="term" value="F:AMP kinase activity"/>
    <property type="evidence" value="ECO:0007669"/>
    <property type="project" value="UniProtKB-EC"/>
</dbReference>
<keyword evidence="2" id="KW-0547">Nucleotide-binding</keyword>
<evidence type="ECO:0000259" key="4">
    <source>
        <dbReference type="Pfam" id="PF05191"/>
    </source>
</evidence>
<proteinExistence type="inferred from homology"/>
<protein>
    <submittedName>
        <fullName evidence="5">Adenylate kinase</fullName>
        <ecNumber evidence="5">2.7.4.3</ecNumber>
    </submittedName>
</protein>
<evidence type="ECO:0000256" key="1">
    <source>
        <dbReference type="ARBA" id="ARBA00022679"/>
    </source>
</evidence>
<gene>
    <name evidence="5" type="ORF">ASZ90_014282</name>
</gene>
<evidence type="ECO:0000256" key="2">
    <source>
        <dbReference type="ARBA" id="ARBA00022741"/>
    </source>
</evidence>
<dbReference type="NCBIfam" id="NF001380">
    <property type="entry name" value="PRK00279.1-2"/>
    <property type="match status" value="1"/>
</dbReference>
<keyword evidence="3 5" id="KW-0418">Kinase</keyword>
<reference evidence="5" key="1">
    <citation type="journal article" date="2015" name="Proc. Natl. Acad. Sci. U.S.A.">
        <title>Networks of energetic and metabolic interactions define dynamics in microbial communities.</title>
        <authorList>
            <person name="Embree M."/>
            <person name="Liu J.K."/>
            <person name="Al-Bassam M.M."/>
            <person name="Zengler K."/>
        </authorList>
    </citation>
    <scope>NUCLEOTIDE SEQUENCE</scope>
</reference>
<dbReference type="SUPFAM" id="SSF52540">
    <property type="entry name" value="P-loop containing nucleoside triphosphate hydrolases"/>
    <property type="match status" value="1"/>
</dbReference>
<dbReference type="InterPro" id="IPR027417">
    <property type="entry name" value="P-loop_NTPase"/>
</dbReference>